<dbReference type="EMBL" id="DXFQ01000069">
    <property type="protein sequence ID" value="HIX19782.1"/>
    <property type="molecule type" value="Genomic_DNA"/>
</dbReference>
<organism evidence="3 4">
    <name type="scientific">Candidatus Akkermansia intestinigallinarum</name>
    <dbReference type="NCBI Taxonomy" id="2838431"/>
    <lineage>
        <taxon>Bacteria</taxon>
        <taxon>Pseudomonadati</taxon>
        <taxon>Verrucomicrobiota</taxon>
        <taxon>Verrucomicrobiia</taxon>
        <taxon>Verrucomicrobiales</taxon>
        <taxon>Akkermansiaceae</taxon>
        <taxon>Akkermansia</taxon>
    </lineage>
</organism>
<reference evidence="3" key="2">
    <citation type="submission" date="2021-04" db="EMBL/GenBank/DDBJ databases">
        <authorList>
            <person name="Gilroy R."/>
        </authorList>
    </citation>
    <scope>NUCLEOTIDE SEQUENCE</scope>
    <source>
        <strain evidence="3">14975</strain>
    </source>
</reference>
<dbReference type="CDD" id="cd00051">
    <property type="entry name" value="EFh"/>
    <property type="match status" value="1"/>
</dbReference>
<reference evidence="3" key="1">
    <citation type="journal article" date="2021" name="PeerJ">
        <title>Extensive microbial diversity within the chicken gut microbiome revealed by metagenomics and culture.</title>
        <authorList>
            <person name="Gilroy R."/>
            <person name="Ravi A."/>
            <person name="Getino M."/>
            <person name="Pursley I."/>
            <person name="Horton D.L."/>
            <person name="Alikhan N.F."/>
            <person name="Baker D."/>
            <person name="Gharbi K."/>
            <person name="Hall N."/>
            <person name="Watson M."/>
            <person name="Adriaenssens E.M."/>
            <person name="Foster-Nyarko E."/>
            <person name="Jarju S."/>
            <person name="Secka A."/>
            <person name="Antonio M."/>
            <person name="Oren A."/>
            <person name="Chaudhuri R.R."/>
            <person name="La Ragione R."/>
            <person name="Hildebrand F."/>
            <person name="Pallen M.J."/>
        </authorList>
    </citation>
    <scope>NUCLEOTIDE SEQUENCE</scope>
    <source>
        <strain evidence="3">14975</strain>
    </source>
</reference>
<dbReference type="GO" id="GO:0005509">
    <property type="term" value="F:calcium ion binding"/>
    <property type="evidence" value="ECO:0007669"/>
    <property type="project" value="InterPro"/>
</dbReference>
<dbReference type="InterPro" id="IPR018247">
    <property type="entry name" value="EF_Hand_1_Ca_BS"/>
</dbReference>
<dbReference type="InterPro" id="IPR011992">
    <property type="entry name" value="EF-hand-dom_pair"/>
</dbReference>
<dbReference type="Proteomes" id="UP000823964">
    <property type="component" value="Unassembled WGS sequence"/>
</dbReference>
<dbReference type="Gene3D" id="1.10.238.10">
    <property type="entry name" value="EF-hand"/>
    <property type="match status" value="1"/>
</dbReference>
<evidence type="ECO:0000313" key="3">
    <source>
        <dbReference type="EMBL" id="HIX19782.1"/>
    </source>
</evidence>
<feature type="region of interest" description="Disordered" evidence="1">
    <location>
        <begin position="1"/>
        <end position="47"/>
    </location>
</feature>
<name>A0A9D1VB80_9BACT</name>
<dbReference type="AlphaFoldDB" id="A0A9D1VB80"/>
<proteinExistence type="predicted"/>
<dbReference type="SUPFAM" id="SSF47473">
    <property type="entry name" value="EF-hand"/>
    <property type="match status" value="1"/>
</dbReference>
<dbReference type="SMART" id="SM00054">
    <property type="entry name" value="EFh"/>
    <property type="match status" value="3"/>
</dbReference>
<dbReference type="Pfam" id="PF13202">
    <property type="entry name" value="EF-hand_5"/>
    <property type="match status" value="2"/>
</dbReference>
<sequence>MAPLFTAHEGLNKGGESAPDGLSAQQLHANREAADEGQRLAAAPRRPNDMGREQIACCLVVRKLLIENYDLNRDGKLDEQELAKLKRDARVKQEKLACLLLSADDASGGEKLQATESRRLSLFLACKPANEVEPATAPKPTVRQKARLAGETAQRQQAAPDTTARALPRASDLPRSSIPVAFMAQHLIIETYDANGNGKLDPPEILKIKADGMLLYRAREQALIEQFDLNGDGSLSLTEWKIAIALCEHDRRFARAMRHAGAWDERFSESCYDLEIILNLCRENGIDIEVRIDQQGDFRVKLISADDHESVSLP</sequence>
<dbReference type="InterPro" id="IPR002048">
    <property type="entry name" value="EF_hand_dom"/>
</dbReference>
<protein>
    <submittedName>
        <fullName evidence="3">EF-hand domain-containing protein</fullName>
    </submittedName>
</protein>
<comment type="caution">
    <text evidence="3">The sequence shown here is derived from an EMBL/GenBank/DDBJ whole genome shotgun (WGS) entry which is preliminary data.</text>
</comment>
<evidence type="ECO:0000313" key="4">
    <source>
        <dbReference type="Proteomes" id="UP000823964"/>
    </source>
</evidence>
<dbReference type="PROSITE" id="PS50222">
    <property type="entry name" value="EF_HAND_2"/>
    <property type="match status" value="1"/>
</dbReference>
<evidence type="ECO:0000256" key="1">
    <source>
        <dbReference type="SAM" id="MobiDB-lite"/>
    </source>
</evidence>
<accession>A0A9D1VB80</accession>
<dbReference type="PROSITE" id="PS00018">
    <property type="entry name" value="EF_HAND_1"/>
    <property type="match status" value="2"/>
</dbReference>
<feature type="compositionally biased region" description="Basic and acidic residues" evidence="1">
    <location>
        <begin position="29"/>
        <end position="38"/>
    </location>
</feature>
<gene>
    <name evidence="3" type="ORF">H9862_04170</name>
</gene>
<evidence type="ECO:0000259" key="2">
    <source>
        <dbReference type="PROSITE" id="PS50222"/>
    </source>
</evidence>
<feature type="region of interest" description="Disordered" evidence="1">
    <location>
        <begin position="133"/>
        <end position="170"/>
    </location>
</feature>
<feature type="domain" description="EF-hand" evidence="2">
    <location>
        <begin position="215"/>
        <end position="250"/>
    </location>
</feature>